<dbReference type="Proteomes" id="UP001060215">
    <property type="component" value="Chromosome 9"/>
</dbReference>
<protein>
    <submittedName>
        <fullName evidence="1">Aquaporin NIP1-2</fullName>
    </submittedName>
</protein>
<proteinExistence type="predicted"/>
<sequence>MGDTPSIVVISPSPKHDLPTEYSIMEEAKPRHHQEPTITITPPPNTFQKIVAELMGTYILVFIGCGAALVDREKTLTIVGIAMLWGLVLMVVIYTLGHISGAHVNPAVTIAFAAAQKFPLIQVPMYVLAQLLGATLACLTLKVLFNDQAVDMRPTVTQYSSSTTDLQAVILEFIISFFLMFTISGVASDHRANQGFAGIAIGATVAFNSLVAGPITGASMNPARSIGAAVIAGVYKNLWVYVASPILGAMAAALAYSLLRQPEIEKSKETSKSLYNDLYDEP</sequence>
<keyword evidence="2" id="KW-1185">Reference proteome</keyword>
<organism evidence="1 2">
    <name type="scientific">Camellia lanceoleosa</name>
    <dbReference type="NCBI Taxonomy" id="1840588"/>
    <lineage>
        <taxon>Eukaryota</taxon>
        <taxon>Viridiplantae</taxon>
        <taxon>Streptophyta</taxon>
        <taxon>Embryophyta</taxon>
        <taxon>Tracheophyta</taxon>
        <taxon>Spermatophyta</taxon>
        <taxon>Magnoliopsida</taxon>
        <taxon>eudicotyledons</taxon>
        <taxon>Gunneridae</taxon>
        <taxon>Pentapetalae</taxon>
        <taxon>asterids</taxon>
        <taxon>Ericales</taxon>
        <taxon>Theaceae</taxon>
        <taxon>Camellia</taxon>
    </lineage>
</organism>
<comment type="caution">
    <text evidence="1">The sequence shown here is derived from an EMBL/GenBank/DDBJ whole genome shotgun (WGS) entry which is preliminary data.</text>
</comment>
<gene>
    <name evidence="1" type="ORF">LOK49_LG08G01066</name>
</gene>
<evidence type="ECO:0000313" key="2">
    <source>
        <dbReference type="Proteomes" id="UP001060215"/>
    </source>
</evidence>
<evidence type="ECO:0000313" key="1">
    <source>
        <dbReference type="EMBL" id="KAI8002684.1"/>
    </source>
</evidence>
<name>A0ACC0GNX2_9ERIC</name>
<accession>A0ACC0GNX2</accession>
<dbReference type="EMBL" id="CM045766">
    <property type="protein sequence ID" value="KAI8002684.1"/>
    <property type="molecule type" value="Genomic_DNA"/>
</dbReference>
<reference evidence="1 2" key="1">
    <citation type="journal article" date="2022" name="Plant J.">
        <title>Chromosome-level genome of Camellia lanceoleosa provides a valuable resource for understanding genome evolution and self-incompatibility.</title>
        <authorList>
            <person name="Gong W."/>
            <person name="Xiao S."/>
            <person name="Wang L."/>
            <person name="Liao Z."/>
            <person name="Chang Y."/>
            <person name="Mo W."/>
            <person name="Hu G."/>
            <person name="Li W."/>
            <person name="Zhao G."/>
            <person name="Zhu H."/>
            <person name="Hu X."/>
            <person name="Ji K."/>
            <person name="Xiang X."/>
            <person name="Song Q."/>
            <person name="Yuan D."/>
            <person name="Jin S."/>
            <person name="Zhang L."/>
        </authorList>
    </citation>
    <scope>NUCLEOTIDE SEQUENCE [LARGE SCALE GENOMIC DNA]</scope>
    <source>
        <strain evidence="1">SQ_2022a</strain>
    </source>
</reference>